<evidence type="ECO:0000256" key="2">
    <source>
        <dbReference type="ARBA" id="ARBA00022803"/>
    </source>
</evidence>
<dbReference type="Proteomes" id="UP001593833">
    <property type="component" value="Unassembled WGS sequence"/>
</dbReference>
<feature type="transmembrane region" description="Helical" evidence="3">
    <location>
        <begin position="182"/>
        <end position="208"/>
    </location>
</feature>
<dbReference type="SUPFAM" id="SSF48452">
    <property type="entry name" value="TPR-like"/>
    <property type="match status" value="1"/>
</dbReference>
<keyword evidence="2" id="KW-0802">TPR repeat</keyword>
<feature type="transmembrane region" description="Helical" evidence="3">
    <location>
        <begin position="229"/>
        <end position="249"/>
    </location>
</feature>
<comment type="caution">
    <text evidence="4">The sequence shown here is derived from an EMBL/GenBank/DDBJ whole genome shotgun (WGS) entry which is preliminary data.</text>
</comment>
<dbReference type="EMBL" id="JBHPKH010000007">
    <property type="protein sequence ID" value="MFC1572216.1"/>
    <property type="molecule type" value="Genomic_DNA"/>
</dbReference>
<dbReference type="InterPro" id="IPR011990">
    <property type="entry name" value="TPR-like_helical_dom_sf"/>
</dbReference>
<keyword evidence="3" id="KW-0472">Membrane</keyword>
<proteinExistence type="predicted"/>
<organism evidence="4 5">
    <name type="scientific">Eiseniibacteriota bacterium</name>
    <dbReference type="NCBI Taxonomy" id="2212470"/>
    <lineage>
        <taxon>Bacteria</taxon>
        <taxon>Candidatus Eiseniibacteriota</taxon>
    </lineage>
</organism>
<dbReference type="SMART" id="SM00028">
    <property type="entry name" value="TPR"/>
    <property type="match status" value="3"/>
</dbReference>
<dbReference type="Gene3D" id="1.25.40.10">
    <property type="entry name" value="Tetratricopeptide repeat domain"/>
    <property type="match status" value="1"/>
</dbReference>
<feature type="transmembrane region" description="Helical" evidence="3">
    <location>
        <begin position="397"/>
        <end position="416"/>
    </location>
</feature>
<keyword evidence="3" id="KW-0812">Transmembrane</keyword>
<sequence>MRPTRTEGIARREVSADAATAVPPCTPVSWAVVLKVCGPPALVAAAVFANTLWNGLTHEDRWTLQNVTAWAGDPWWTYLRTGRGFTYLVHTLDTRLWGDWTAGFHLTNVILHAVASAIAALATLTITRSRQVAIVCGLLFAVHPVHAETVASLAFRKDALAMIFAGLALILWLRIHRSLLRYGGTLICMAVALLSKEASAAGVIPMLFLADLLPRFRRHAGAKNLFRRAFVRAVPLLLLGVAATAMFAGDLQRYLTDESVQRVTRGTCTCYEEVVATSMASVPESFRLLFYPNVLSNNYPPRVETHIGSVRATQGIVLLVCWIVATVLLLRRRPVIAFAMGWVVVTYLPSSNLVPLTQFFVAEHYLYVPSFGVCLLLSASLEWMISGIGRAPQSRWAWPRVTAIGFVVVLLLAGSVRTVVRNRDWYDDVSLASSAIRAGFGSARTHTLLGIGLIERGDHGAALEPLTRAATAGYSLARVVLADLLRMQGDLEESALQCKQLLRSEPYTAQERRMHAGGHVTLGRIRMGQERWQEAATHYKEGLSLDANQAQGLGCLAWLMATCPDTSLRNGPEAIRLAERACRVTAGKSAEALFTLAIAYASVGRRDAALRAVGEAHELARSKHLIRLVERIEALRVRLEAE</sequence>
<name>A0ABV6YIP7_UNCEI</name>
<protein>
    <submittedName>
        <fullName evidence="4">Tetratricopeptide repeat protein</fullName>
    </submittedName>
</protein>
<feature type="transmembrane region" description="Helical" evidence="3">
    <location>
        <begin position="159"/>
        <end position="176"/>
    </location>
</feature>
<evidence type="ECO:0000256" key="1">
    <source>
        <dbReference type="ARBA" id="ARBA00022737"/>
    </source>
</evidence>
<evidence type="ECO:0000256" key="3">
    <source>
        <dbReference type="SAM" id="Phobius"/>
    </source>
</evidence>
<feature type="transmembrane region" description="Helical" evidence="3">
    <location>
        <begin position="335"/>
        <end position="354"/>
    </location>
</feature>
<gene>
    <name evidence="4" type="ORF">ACFL6M_01330</name>
</gene>
<dbReference type="PANTHER" id="PTHR44227:SF3">
    <property type="entry name" value="PROTEIN O-MANNOSYL-TRANSFERASE TMTC4"/>
    <property type="match status" value="1"/>
</dbReference>
<feature type="transmembrane region" description="Helical" evidence="3">
    <location>
        <begin position="312"/>
        <end position="330"/>
    </location>
</feature>
<accession>A0ABV6YIP7</accession>
<reference evidence="4 5" key="1">
    <citation type="submission" date="2024-09" db="EMBL/GenBank/DDBJ databases">
        <authorList>
            <person name="D'Angelo T."/>
        </authorList>
    </citation>
    <scope>NUCLEOTIDE SEQUENCE [LARGE SCALE GENOMIC DNA]</scope>
    <source>
        <strain evidence="4">SAG AM-320-E07</strain>
    </source>
</reference>
<feature type="transmembrane region" description="Helical" evidence="3">
    <location>
        <begin position="366"/>
        <end position="385"/>
    </location>
</feature>
<evidence type="ECO:0000313" key="5">
    <source>
        <dbReference type="Proteomes" id="UP001593833"/>
    </source>
</evidence>
<dbReference type="InterPro" id="IPR052346">
    <property type="entry name" value="O-mannosyl-transferase_TMTC"/>
</dbReference>
<dbReference type="PANTHER" id="PTHR44227">
    <property type="match status" value="1"/>
</dbReference>
<dbReference type="InterPro" id="IPR019734">
    <property type="entry name" value="TPR_rpt"/>
</dbReference>
<evidence type="ECO:0000313" key="4">
    <source>
        <dbReference type="EMBL" id="MFC1572216.1"/>
    </source>
</evidence>
<keyword evidence="1" id="KW-0677">Repeat</keyword>
<keyword evidence="5" id="KW-1185">Reference proteome</keyword>
<keyword evidence="3" id="KW-1133">Transmembrane helix</keyword>